<dbReference type="PANTHER" id="PTHR30176:SF3">
    <property type="entry name" value="FERREDOXIN-TYPE PROTEIN NAPH"/>
    <property type="match status" value="1"/>
</dbReference>
<dbReference type="GO" id="GO:0051539">
    <property type="term" value="F:4 iron, 4 sulfur cluster binding"/>
    <property type="evidence" value="ECO:0007669"/>
    <property type="project" value="UniProtKB-KW"/>
</dbReference>
<dbReference type="PROSITE" id="PS51379">
    <property type="entry name" value="4FE4S_FER_2"/>
    <property type="match status" value="1"/>
</dbReference>
<dbReference type="Pfam" id="PF13746">
    <property type="entry name" value="Fer4_18"/>
    <property type="match status" value="1"/>
</dbReference>
<dbReference type="OrthoDB" id="9811700at2"/>
<comment type="caution">
    <text evidence="9">The sequence shown here is derived from an EMBL/GenBank/DDBJ whole genome shotgun (WGS) entry which is preliminary data.</text>
</comment>
<reference evidence="9 10" key="1">
    <citation type="submission" date="2006-02" db="EMBL/GenBank/DDBJ databases">
        <authorList>
            <person name="Moran M.A."/>
            <person name="Kjelleberg S."/>
            <person name="Egan S."/>
            <person name="Saunders N."/>
            <person name="Thomas T."/>
            <person name="Ferriera S."/>
            <person name="Johnson J."/>
            <person name="Kravitz S."/>
            <person name="Halpern A."/>
            <person name="Remington K."/>
            <person name="Beeson K."/>
            <person name="Tran B."/>
            <person name="Rogers Y.-H."/>
            <person name="Friedman R."/>
            <person name="Venter J.C."/>
        </authorList>
    </citation>
    <scope>NUCLEOTIDE SEQUENCE [LARGE SCALE GENOMIC DNA]</scope>
    <source>
        <strain evidence="9 10">D2</strain>
    </source>
</reference>
<evidence type="ECO:0000259" key="8">
    <source>
        <dbReference type="PROSITE" id="PS51379"/>
    </source>
</evidence>
<sequence length="460" mass="53042">MKFDIKEEDLIIKPYKQDQSIYVREQKGRFQQYRRVLNWLLMLGFILIPFIPYQGQQAILFDVANQQFKIFALTLWPQDFMLVAGLFMAGAFALFFVTNWLGRVWCGYVCPQTVWMLMFIWVEHKIEGTRNQRIKLDKSTITREKILKKAAKHTVWIAMSVLTATTFMSYFIPVYDLYADLATWQASGLVVFWVFLFALCTYGNAGWLREKMCIYMCPYSRFQSVMFDKDTLLVTYDNERGENRGPRKRKEDPKSKNLGDCVDCNLCVEVCPAGIDIRNGLQYECINCGLCIDACNQTMEKFGYEKDLIKYTSENNMAGKPTNPWRLKLVGYAVFTVAIFAIMAIWLAVRVPLEVSVLRDRNVLYRMNFEGLIENPYTLTISNKTQKVQHFTIKVAGIEHAVLNAPNTITVLPGLMQKVPVTLIADGYDLSQKVTDVAFTVTGIDDPQLILTKDSKFYKN</sequence>
<dbReference type="HOGENOM" id="CLU_032118_0_0_6"/>
<keyword evidence="7" id="KW-0812">Transmembrane</keyword>
<dbReference type="Pfam" id="PF12801">
    <property type="entry name" value="Fer4_5"/>
    <property type="match status" value="1"/>
</dbReference>
<dbReference type="Pfam" id="PF11614">
    <property type="entry name" value="FixG_C"/>
    <property type="match status" value="1"/>
</dbReference>
<dbReference type="SUPFAM" id="SSF54862">
    <property type="entry name" value="4Fe-4S ferredoxins"/>
    <property type="match status" value="1"/>
</dbReference>
<dbReference type="Gene3D" id="2.60.40.10">
    <property type="entry name" value="Immunoglobulins"/>
    <property type="match status" value="1"/>
</dbReference>
<keyword evidence="2" id="KW-0004">4Fe-4S</keyword>
<feature type="transmembrane region" description="Helical" evidence="7">
    <location>
        <begin position="329"/>
        <end position="349"/>
    </location>
</feature>
<feature type="transmembrane region" description="Helical" evidence="7">
    <location>
        <begin position="184"/>
        <end position="202"/>
    </location>
</feature>
<feature type="transmembrane region" description="Helical" evidence="7">
    <location>
        <begin position="153"/>
        <end position="172"/>
    </location>
</feature>
<keyword evidence="10" id="KW-1185">Reference proteome</keyword>
<dbReference type="InterPro" id="IPR017896">
    <property type="entry name" value="4Fe4S_Fe-S-bd"/>
</dbReference>
<evidence type="ECO:0000313" key="10">
    <source>
        <dbReference type="Proteomes" id="UP000006201"/>
    </source>
</evidence>
<keyword evidence="4" id="KW-0249">Electron transport</keyword>
<dbReference type="STRING" id="87626.PTD2_10093"/>
<dbReference type="EMBL" id="AAOH01000008">
    <property type="protein sequence ID" value="EAR26923.1"/>
    <property type="molecule type" value="Genomic_DNA"/>
</dbReference>
<evidence type="ECO:0000256" key="2">
    <source>
        <dbReference type="ARBA" id="ARBA00022485"/>
    </source>
</evidence>
<organism evidence="9 10">
    <name type="scientific">Pseudoalteromonas tunicata D2</name>
    <dbReference type="NCBI Taxonomy" id="87626"/>
    <lineage>
        <taxon>Bacteria</taxon>
        <taxon>Pseudomonadati</taxon>
        <taxon>Pseudomonadota</taxon>
        <taxon>Gammaproteobacteria</taxon>
        <taxon>Alteromonadales</taxon>
        <taxon>Pseudoalteromonadaceae</taxon>
        <taxon>Pseudoalteromonas</taxon>
    </lineage>
</organism>
<dbReference type="PROSITE" id="PS00198">
    <property type="entry name" value="4FE4S_FER_1"/>
    <property type="match status" value="1"/>
</dbReference>
<dbReference type="RefSeq" id="WP_009839166.1">
    <property type="nucleotide sequence ID" value="NZ_AAOH01000008.1"/>
</dbReference>
<keyword evidence="7" id="KW-1133">Transmembrane helix</keyword>
<keyword evidence="7" id="KW-0472">Membrane</keyword>
<evidence type="ECO:0000256" key="6">
    <source>
        <dbReference type="ARBA" id="ARBA00023014"/>
    </source>
</evidence>
<name>A4CEB1_9GAMM</name>
<proteinExistence type="predicted"/>
<accession>A4CEB1</accession>
<protein>
    <submittedName>
        <fullName evidence="9">Putative iron-sulfur cluster-binding protein FixG</fullName>
    </submittedName>
</protein>
<dbReference type="Proteomes" id="UP000006201">
    <property type="component" value="Unassembled WGS sequence"/>
</dbReference>
<evidence type="ECO:0000256" key="4">
    <source>
        <dbReference type="ARBA" id="ARBA00022982"/>
    </source>
</evidence>
<dbReference type="eggNOG" id="COG0348">
    <property type="taxonomic scope" value="Bacteria"/>
</dbReference>
<dbReference type="InterPro" id="IPR017900">
    <property type="entry name" value="4Fe4S_Fe_S_CS"/>
</dbReference>
<keyword evidence="5" id="KW-0408">Iron</keyword>
<dbReference type="PANTHER" id="PTHR30176">
    <property type="entry name" value="FERREDOXIN-TYPE PROTEIN NAPH"/>
    <property type="match status" value="1"/>
</dbReference>
<feature type="transmembrane region" description="Helical" evidence="7">
    <location>
        <begin position="75"/>
        <end position="97"/>
    </location>
</feature>
<dbReference type="InterPro" id="IPR051684">
    <property type="entry name" value="Electron_Trans/Redox"/>
</dbReference>
<evidence type="ECO:0000256" key="7">
    <source>
        <dbReference type="SAM" id="Phobius"/>
    </source>
</evidence>
<dbReference type="AlphaFoldDB" id="A4CEB1"/>
<evidence type="ECO:0000256" key="3">
    <source>
        <dbReference type="ARBA" id="ARBA00022723"/>
    </source>
</evidence>
<evidence type="ECO:0000256" key="1">
    <source>
        <dbReference type="ARBA" id="ARBA00022448"/>
    </source>
</evidence>
<dbReference type="InterPro" id="IPR032879">
    <property type="entry name" value="FixG_C"/>
</dbReference>
<gene>
    <name evidence="9" type="ORF">PTD2_10093</name>
</gene>
<dbReference type="NCBIfam" id="TIGR02745">
    <property type="entry name" value="ccoG_rdxA_fixG"/>
    <property type="match status" value="1"/>
</dbReference>
<dbReference type="InterPro" id="IPR013783">
    <property type="entry name" value="Ig-like_fold"/>
</dbReference>
<keyword evidence="1" id="KW-0813">Transport</keyword>
<dbReference type="Gene3D" id="1.10.1060.10">
    <property type="entry name" value="Alpha-helical ferredoxin"/>
    <property type="match status" value="1"/>
</dbReference>
<feature type="domain" description="4Fe-4S ferredoxin-type" evidence="8">
    <location>
        <begin position="252"/>
        <end position="280"/>
    </location>
</feature>
<evidence type="ECO:0000313" key="9">
    <source>
        <dbReference type="EMBL" id="EAR26923.1"/>
    </source>
</evidence>
<dbReference type="InterPro" id="IPR009051">
    <property type="entry name" value="Helical_ferredxn"/>
</dbReference>
<feature type="transmembrane region" description="Helical" evidence="7">
    <location>
        <begin position="36"/>
        <end position="55"/>
    </location>
</feature>
<keyword evidence="3" id="KW-0479">Metal-binding</keyword>
<dbReference type="GO" id="GO:0005886">
    <property type="term" value="C:plasma membrane"/>
    <property type="evidence" value="ECO:0007669"/>
    <property type="project" value="TreeGrafter"/>
</dbReference>
<dbReference type="GO" id="GO:0046872">
    <property type="term" value="F:metal ion binding"/>
    <property type="evidence" value="ECO:0007669"/>
    <property type="project" value="UniProtKB-KW"/>
</dbReference>
<keyword evidence="6" id="KW-0411">Iron-sulfur</keyword>
<evidence type="ECO:0000256" key="5">
    <source>
        <dbReference type="ARBA" id="ARBA00023004"/>
    </source>
</evidence>
<dbReference type="InterPro" id="IPR014116">
    <property type="entry name" value="Cyt_c_oxidase_cbb3_FixG"/>
</dbReference>